<dbReference type="SMART" id="SM00052">
    <property type="entry name" value="EAL"/>
    <property type="match status" value="1"/>
</dbReference>
<dbReference type="Pfam" id="PF00563">
    <property type="entry name" value="EAL"/>
    <property type="match status" value="1"/>
</dbReference>
<feature type="transmembrane region" description="Helical" evidence="1">
    <location>
        <begin position="153"/>
        <end position="174"/>
    </location>
</feature>
<keyword evidence="1" id="KW-0472">Membrane</keyword>
<reference evidence="3 4" key="1">
    <citation type="submission" date="2019-03" db="EMBL/GenBank/DDBJ databases">
        <title>Genomic Encyclopedia of Type Strains, Phase IV (KMG-IV): sequencing the most valuable type-strain genomes for metagenomic binning, comparative biology and taxonomic classification.</title>
        <authorList>
            <person name="Goeker M."/>
        </authorList>
    </citation>
    <scope>NUCLEOTIDE SEQUENCE [LARGE SCALE GENOMIC DNA]</scope>
    <source>
        <strain evidence="3 4">DSM 18401</strain>
    </source>
</reference>
<evidence type="ECO:0000259" key="2">
    <source>
        <dbReference type="PROSITE" id="PS50883"/>
    </source>
</evidence>
<gene>
    <name evidence="3" type="ORF">EV665_101439</name>
</gene>
<dbReference type="EMBL" id="SLVX01000001">
    <property type="protein sequence ID" value="TCN48701.1"/>
    <property type="molecule type" value="Genomic_DNA"/>
</dbReference>
<sequence>MRHTDDYSDRFRLVYATASLAAGVLTAGWGVVFAAMQEWSMVAMDIALVTVAVASFVLVRRRQLTAAILFSQVAFLVIIAAFCLLFDVPNDVAPRVSHLFLLVLAMIGYINYQQRPSRRQMAIVALSLAAFVVFASTQLALPFARPISDDFRFVGAWVNVTIAVAMLCGCLYMMRQEFARNLGRERDIAAALKNREFELFYQPQVDQAGAVTGAEALLRWRRPDGSFVSPGDFIPIAEQAGLMPAIGDWVLNEALKTLSFWQQDDGTRHLRLAVNVSADQFMKADFADAVLARIRAQDIDPARLKLELTESMMANDVDAIAEKMGVLRAAGLTLSLDDFGTGYSSLSHLRRLPIQEIKIDRSFVKDAPESKRNRLLLKSIFDIARTLDLAVVAEGIETKEQFLLLQSFGGMAFQGFYFGRPVPLADFQTQWAAETPPPLAETA</sequence>
<protein>
    <submittedName>
        <fullName evidence="3">EAL domain-containing protein (Putative c-di-GMP-specific phosphodiesterase class I)</fullName>
    </submittedName>
</protein>
<name>A0A4R2D490_SHIGR</name>
<feature type="transmembrane region" description="Helical" evidence="1">
    <location>
        <begin position="39"/>
        <end position="59"/>
    </location>
</feature>
<dbReference type="PROSITE" id="PS50883">
    <property type="entry name" value="EAL"/>
    <property type="match status" value="1"/>
</dbReference>
<dbReference type="PANTHER" id="PTHR33121:SF72">
    <property type="entry name" value="BIFUNCTIONAL DIGUANYLATE CYCLASE WITH GAF AND PAS SENSORY DOMAINS_SIGNALLING PROTEIN WITH EAL DOMAIN"/>
    <property type="match status" value="1"/>
</dbReference>
<feature type="transmembrane region" description="Helical" evidence="1">
    <location>
        <begin position="122"/>
        <end position="141"/>
    </location>
</feature>
<evidence type="ECO:0000256" key="1">
    <source>
        <dbReference type="SAM" id="Phobius"/>
    </source>
</evidence>
<comment type="caution">
    <text evidence="3">The sequence shown here is derived from an EMBL/GenBank/DDBJ whole genome shotgun (WGS) entry which is preliminary data.</text>
</comment>
<dbReference type="CDD" id="cd01948">
    <property type="entry name" value="EAL"/>
    <property type="match status" value="1"/>
</dbReference>
<dbReference type="GO" id="GO:0071111">
    <property type="term" value="F:cyclic-guanylate-specific phosphodiesterase activity"/>
    <property type="evidence" value="ECO:0007669"/>
    <property type="project" value="InterPro"/>
</dbReference>
<dbReference type="PANTHER" id="PTHR33121">
    <property type="entry name" value="CYCLIC DI-GMP PHOSPHODIESTERASE PDEF"/>
    <property type="match status" value="1"/>
</dbReference>
<accession>A0A4R2D490</accession>
<dbReference type="Gene3D" id="3.20.20.450">
    <property type="entry name" value="EAL domain"/>
    <property type="match status" value="1"/>
</dbReference>
<keyword evidence="1" id="KW-1133">Transmembrane helix</keyword>
<dbReference type="InterPro" id="IPR001633">
    <property type="entry name" value="EAL_dom"/>
</dbReference>
<feature type="domain" description="EAL" evidence="2">
    <location>
        <begin position="181"/>
        <end position="435"/>
    </location>
</feature>
<dbReference type="InterPro" id="IPR035919">
    <property type="entry name" value="EAL_sf"/>
</dbReference>
<feature type="transmembrane region" description="Helical" evidence="1">
    <location>
        <begin position="12"/>
        <end position="33"/>
    </location>
</feature>
<dbReference type="Proteomes" id="UP000295351">
    <property type="component" value="Unassembled WGS sequence"/>
</dbReference>
<keyword evidence="4" id="KW-1185">Reference proteome</keyword>
<feature type="transmembrane region" description="Helical" evidence="1">
    <location>
        <begin position="66"/>
        <end position="86"/>
    </location>
</feature>
<keyword evidence="1" id="KW-0812">Transmembrane</keyword>
<proteinExistence type="predicted"/>
<dbReference type="InterPro" id="IPR050706">
    <property type="entry name" value="Cyclic-di-GMP_PDE-like"/>
</dbReference>
<evidence type="ECO:0000313" key="4">
    <source>
        <dbReference type="Proteomes" id="UP000295351"/>
    </source>
</evidence>
<feature type="transmembrane region" description="Helical" evidence="1">
    <location>
        <begin position="92"/>
        <end position="110"/>
    </location>
</feature>
<dbReference type="SUPFAM" id="SSF141868">
    <property type="entry name" value="EAL domain-like"/>
    <property type="match status" value="1"/>
</dbReference>
<organism evidence="3 4">
    <name type="scientific">Shinella granuli</name>
    <dbReference type="NCBI Taxonomy" id="323621"/>
    <lineage>
        <taxon>Bacteria</taxon>
        <taxon>Pseudomonadati</taxon>
        <taxon>Pseudomonadota</taxon>
        <taxon>Alphaproteobacteria</taxon>
        <taxon>Hyphomicrobiales</taxon>
        <taxon>Rhizobiaceae</taxon>
        <taxon>Shinella</taxon>
    </lineage>
</organism>
<evidence type="ECO:0000313" key="3">
    <source>
        <dbReference type="EMBL" id="TCN48701.1"/>
    </source>
</evidence>
<dbReference type="RefSeq" id="WP_133032917.1">
    <property type="nucleotide sequence ID" value="NZ_BAABEI010000012.1"/>
</dbReference>
<dbReference type="AlphaFoldDB" id="A0A4R2D490"/>